<evidence type="ECO:0000313" key="3">
    <source>
        <dbReference type="Proteomes" id="UP000466039"/>
    </source>
</evidence>
<proteinExistence type="predicted"/>
<dbReference type="AlphaFoldDB" id="A0AAD1N0V0"/>
<sequence length="104" mass="10683">MKIRFAAGAVAFALSLAVSTPPAMAAPSKWSMPAIKGMSLARAEKVFGDATQGSGLALRPINWAGVGEIINLTNWTICSQDPAAGATLTAKSKPAVGVKRPNEC</sequence>
<name>A0AAD1N0V0_MYCMB</name>
<feature type="signal peptide" evidence="1">
    <location>
        <begin position="1"/>
        <end position="25"/>
    </location>
</feature>
<keyword evidence="1" id="KW-0732">Signal</keyword>
<feature type="chain" id="PRO_5041911492" description="PASTA domain-containing protein" evidence="1">
    <location>
        <begin position="26"/>
        <end position="104"/>
    </location>
</feature>
<evidence type="ECO:0000313" key="2">
    <source>
        <dbReference type="EMBL" id="BBZ62407.1"/>
    </source>
</evidence>
<dbReference type="EMBL" id="AP022617">
    <property type="protein sequence ID" value="BBZ62407.1"/>
    <property type="molecule type" value="Genomic_DNA"/>
</dbReference>
<keyword evidence="3" id="KW-1185">Reference proteome</keyword>
<evidence type="ECO:0000256" key="1">
    <source>
        <dbReference type="SAM" id="SignalP"/>
    </source>
</evidence>
<dbReference type="Proteomes" id="UP000466039">
    <property type="component" value="Chromosome"/>
</dbReference>
<protein>
    <recommendedName>
        <fullName evidence="4">PASTA domain-containing protein</fullName>
    </recommendedName>
</protein>
<accession>A0AAD1N0V0</accession>
<evidence type="ECO:0008006" key="4">
    <source>
        <dbReference type="Google" id="ProtNLM"/>
    </source>
</evidence>
<gene>
    <name evidence="2" type="ORF">MMON_37080</name>
</gene>
<reference evidence="2 3" key="1">
    <citation type="journal article" date="2019" name="Emerg. Microbes Infect.">
        <title>Comprehensive subspecies identification of 175 nontuberculous mycobacteria species based on 7547 genomic profiles.</title>
        <authorList>
            <person name="Matsumoto Y."/>
            <person name="Kinjo T."/>
            <person name="Motooka D."/>
            <person name="Nabeya D."/>
            <person name="Jung N."/>
            <person name="Uechi K."/>
            <person name="Horii T."/>
            <person name="Iida T."/>
            <person name="Fujita J."/>
            <person name="Nakamura S."/>
        </authorList>
    </citation>
    <scope>NUCLEOTIDE SEQUENCE [LARGE SCALE GENOMIC DNA]</scope>
    <source>
        <strain evidence="2 3">JCM 15658</strain>
    </source>
</reference>
<organism evidence="2 3">
    <name type="scientific">Mycolicibacterium monacense</name>
    <name type="common">Mycobacterium monacense</name>
    <dbReference type="NCBI Taxonomy" id="85693"/>
    <lineage>
        <taxon>Bacteria</taxon>
        <taxon>Bacillati</taxon>
        <taxon>Actinomycetota</taxon>
        <taxon>Actinomycetes</taxon>
        <taxon>Mycobacteriales</taxon>
        <taxon>Mycobacteriaceae</taxon>
        <taxon>Mycolicibacterium</taxon>
    </lineage>
</organism>